<proteinExistence type="predicted"/>
<keyword evidence="2" id="KW-1185">Reference proteome</keyword>
<dbReference type="RefSeq" id="XP_053022873.1">
    <property type="nucleotide sequence ID" value="XM_053171629.1"/>
</dbReference>
<dbReference type="GeneID" id="77812524"/>
<name>A0ABY7CQV3_9BASI</name>
<accession>A0ABY7CQV3</accession>
<gene>
    <name evidence="1" type="ORF">PtA15_8A222</name>
</gene>
<sequence length="84" mass="9036">MSFAPMNLTPSLTGCCPGRTKYPPPSLTTNLADMQPSWQGLPCPAPPPQSKSPYPAWGFNAFNHVNQAGADLGDKLLGLRSPYY</sequence>
<evidence type="ECO:0000313" key="1">
    <source>
        <dbReference type="EMBL" id="WAQ87318.1"/>
    </source>
</evidence>
<evidence type="ECO:0000313" key="2">
    <source>
        <dbReference type="Proteomes" id="UP001164743"/>
    </source>
</evidence>
<protein>
    <submittedName>
        <fullName evidence="1">Uncharacterized protein</fullName>
    </submittedName>
</protein>
<reference evidence="1" key="1">
    <citation type="submission" date="2022-10" db="EMBL/GenBank/DDBJ databases">
        <title>Puccinia triticina Genome sequencing and assembly.</title>
        <authorList>
            <person name="Li C."/>
        </authorList>
    </citation>
    <scope>NUCLEOTIDE SEQUENCE</scope>
    <source>
        <strain evidence="1">Pt15</strain>
    </source>
</reference>
<dbReference type="EMBL" id="CP110428">
    <property type="protein sequence ID" value="WAQ87318.1"/>
    <property type="molecule type" value="Genomic_DNA"/>
</dbReference>
<dbReference type="Proteomes" id="UP001164743">
    <property type="component" value="Chromosome 8A"/>
</dbReference>
<organism evidence="1 2">
    <name type="scientific">Puccinia triticina</name>
    <dbReference type="NCBI Taxonomy" id="208348"/>
    <lineage>
        <taxon>Eukaryota</taxon>
        <taxon>Fungi</taxon>
        <taxon>Dikarya</taxon>
        <taxon>Basidiomycota</taxon>
        <taxon>Pucciniomycotina</taxon>
        <taxon>Pucciniomycetes</taxon>
        <taxon>Pucciniales</taxon>
        <taxon>Pucciniaceae</taxon>
        <taxon>Puccinia</taxon>
    </lineage>
</organism>